<dbReference type="GO" id="GO:0003676">
    <property type="term" value="F:nucleic acid binding"/>
    <property type="evidence" value="ECO:0007669"/>
    <property type="project" value="InterPro"/>
</dbReference>
<dbReference type="AlphaFoldDB" id="A0A6P1YMR7"/>
<dbReference type="Gene3D" id="3.40.50.1460">
    <property type="match status" value="1"/>
</dbReference>
<dbReference type="InterPro" id="IPR029030">
    <property type="entry name" value="Caspase-like_dom_sf"/>
</dbReference>
<organism evidence="7 8">
    <name type="scientific">Ancylobacter pratisalsi</name>
    <dbReference type="NCBI Taxonomy" id="1745854"/>
    <lineage>
        <taxon>Bacteria</taxon>
        <taxon>Pseudomonadati</taxon>
        <taxon>Pseudomonadota</taxon>
        <taxon>Alphaproteobacteria</taxon>
        <taxon>Hyphomicrobiales</taxon>
        <taxon>Xanthobacteraceae</taxon>
        <taxon>Ancylobacter</taxon>
    </lineage>
</organism>
<dbReference type="GO" id="GO:0005524">
    <property type="term" value="F:ATP binding"/>
    <property type="evidence" value="ECO:0007669"/>
    <property type="project" value="UniProtKB-KW"/>
</dbReference>
<keyword evidence="4" id="KW-0067">ATP-binding</keyword>
<dbReference type="PROSITE" id="PS51192">
    <property type="entry name" value="HELICASE_ATP_BIND_1"/>
    <property type="match status" value="1"/>
</dbReference>
<dbReference type="Proteomes" id="UP000464751">
    <property type="component" value="Chromosome"/>
</dbReference>
<dbReference type="GO" id="GO:0006508">
    <property type="term" value="P:proteolysis"/>
    <property type="evidence" value="ECO:0007669"/>
    <property type="project" value="InterPro"/>
</dbReference>
<dbReference type="KEGG" id="apra:G3A50_13445"/>
<gene>
    <name evidence="7" type="ORF">G3A50_13445</name>
</gene>
<dbReference type="Gene3D" id="1.10.3380.20">
    <property type="match status" value="1"/>
</dbReference>
<evidence type="ECO:0000313" key="8">
    <source>
        <dbReference type="Proteomes" id="UP000464751"/>
    </source>
</evidence>
<evidence type="ECO:0000256" key="4">
    <source>
        <dbReference type="ARBA" id="ARBA00022840"/>
    </source>
</evidence>
<dbReference type="SUPFAM" id="SSF52540">
    <property type="entry name" value="P-loop containing nucleoside triphosphate hydrolases"/>
    <property type="match status" value="1"/>
</dbReference>
<dbReference type="SMART" id="SM00490">
    <property type="entry name" value="HELICc"/>
    <property type="match status" value="1"/>
</dbReference>
<feature type="domain" description="Helicase ATP-binding" evidence="5">
    <location>
        <begin position="292"/>
        <end position="465"/>
    </location>
</feature>
<keyword evidence="2" id="KW-0378">Hydrolase</keyword>
<sequence length="1003" mass="109017">MIRAAFIGIDRYHDPLIRDLNGAVRDASALWAVFSDAMEGMEAALLTDEQATLEAVEAVLDATLGVATEDDVVLLSFAGHGTADHRLVLADTRAGDVLGTTLAMAQLATRFRESRARAVVLLLDCCFSGGAPARVLDIGLVPRDIIQPLVEITGQGRVLFAASAVDQAALEDPGTRHGLFTKAILECLLSASEPVSVIGMADRVVQLVRADANRLGYDQTPVVFGHVEGELLLPAGRRGQRYFALFPERGSARTTGAFEDLAAFGLPEEVLGAWQERFPQGLNALQVAAVNEHGVLDHNSLLVVAPTSAGKTFIGEMAAMKAISEGRKAVFLLPYRALVNEKFEDFSAIYGDQLDLRVARCSGDWQDQVGDVLRGKYDLAFFTYEKFLGMAVAAPHMLHQIGLVVVDETQFITEPGRGMVVELLLTHLVSARTRGVSPQLVALSAVIGDVNRFDRWLDCGLLQTVERPVPLTEGVFERSGRWSFVAAEGDVRSEQLLNHAVQQRRVQASSQDLLVPFVRHLVSQGEKIIVFRNARGPSAGCAEYLAQELRLPPAQSVIEALPVGDLSTMSRRLRAALEGGVAFHNSDLNREERVAVERGFRDPAGGIHVLVATSTVAAGVNTPASTVIIVETAFPGARDHQQPYTVAQYKNMAGRAGRLGYESHGKAMLLADNGLERNNLLRQYVQGRPEPVTSSFNSNDPGTWVVRLLAQVRDVPRDAVIDLVANTYGGYLAILQNPHWRESMTQRLALLLDRMTSDGLIEEHEGLLSLTMLGRACGESPLRLESALQAVELLRMLGPQPIALETLLVLVEAIPERDEAYTPQSRQGEAGWQQALNRRYNPEITRLMRYRAPSDRAFYARCKRALVIADWLDGVPTGEIEDRYSANTFSRVGHGDIRGFADGSRFLFDSVLRIAAIVLGRADDPEAVSALLRRLDFGIPVDALPLTLLPVALARGQILALWRAGLCTSKQISGASTARLEGILGTGTRQLITHLVTTSPGPA</sequence>
<name>A0A6P1YMR7_9HYPH</name>
<reference evidence="7 8" key="1">
    <citation type="submission" date="2020-02" db="EMBL/GenBank/DDBJ databases">
        <authorList>
            <person name="Li G."/>
        </authorList>
    </citation>
    <scope>NUCLEOTIDE SEQUENCE [LARGE SCALE GENOMIC DNA]</scope>
    <source>
        <strain evidence="7 8">DSM 102029</strain>
    </source>
</reference>
<dbReference type="GO" id="GO:0004197">
    <property type="term" value="F:cysteine-type endopeptidase activity"/>
    <property type="evidence" value="ECO:0007669"/>
    <property type="project" value="InterPro"/>
</dbReference>
<dbReference type="EMBL" id="CP048630">
    <property type="protein sequence ID" value="QIB34609.1"/>
    <property type="molecule type" value="Genomic_DNA"/>
</dbReference>
<evidence type="ECO:0000256" key="1">
    <source>
        <dbReference type="ARBA" id="ARBA00022741"/>
    </source>
</evidence>
<dbReference type="SUPFAM" id="SSF52129">
    <property type="entry name" value="Caspase-like"/>
    <property type="match status" value="1"/>
</dbReference>
<keyword evidence="1" id="KW-0547">Nucleotide-binding</keyword>
<dbReference type="PROSITE" id="PS51194">
    <property type="entry name" value="HELICASE_CTER"/>
    <property type="match status" value="1"/>
</dbReference>
<feature type="domain" description="Helicase C-terminal" evidence="6">
    <location>
        <begin position="513"/>
        <end position="709"/>
    </location>
</feature>
<protein>
    <submittedName>
        <fullName evidence="7">DEAD/DEAH box helicase</fullName>
    </submittedName>
</protein>
<dbReference type="Pfam" id="PF21280">
    <property type="entry name" value="Helicase_dom4_arc"/>
    <property type="match status" value="1"/>
</dbReference>
<dbReference type="SUPFAM" id="SSF158702">
    <property type="entry name" value="Sec63 N-terminal domain-like"/>
    <property type="match status" value="1"/>
</dbReference>
<dbReference type="InterPro" id="IPR014001">
    <property type="entry name" value="Helicase_ATP-bd"/>
</dbReference>
<evidence type="ECO:0000256" key="2">
    <source>
        <dbReference type="ARBA" id="ARBA00022801"/>
    </source>
</evidence>
<dbReference type="Pfam" id="PF00271">
    <property type="entry name" value="Helicase_C"/>
    <property type="match status" value="1"/>
</dbReference>
<dbReference type="GO" id="GO:0004386">
    <property type="term" value="F:helicase activity"/>
    <property type="evidence" value="ECO:0007669"/>
    <property type="project" value="UniProtKB-KW"/>
</dbReference>
<evidence type="ECO:0000259" key="5">
    <source>
        <dbReference type="PROSITE" id="PS51192"/>
    </source>
</evidence>
<evidence type="ECO:0000256" key="3">
    <source>
        <dbReference type="ARBA" id="ARBA00022806"/>
    </source>
</evidence>
<dbReference type="Pfam" id="PF00270">
    <property type="entry name" value="DEAD"/>
    <property type="match status" value="1"/>
</dbReference>
<dbReference type="InterPro" id="IPR011600">
    <property type="entry name" value="Pept_C14_caspase"/>
</dbReference>
<dbReference type="RefSeq" id="WP_163075752.1">
    <property type="nucleotide sequence ID" value="NZ_CP048630.1"/>
</dbReference>
<dbReference type="PANTHER" id="PTHR47961:SF10">
    <property type="entry name" value="ATP-DEPENDENT DNA HELICASE HEL308"/>
    <property type="match status" value="1"/>
</dbReference>
<proteinExistence type="predicted"/>
<keyword evidence="8" id="KW-1185">Reference proteome</keyword>
<dbReference type="SMART" id="SM00487">
    <property type="entry name" value="DEXDc"/>
    <property type="match status" value="1"/>
</dbReference>
<dbReference type="InterPro" id="IPR027417">
    <property type="entry name" value="P-loop_NTPase"/>
</dbReference>
<keyword evidence="3 7" id="KW-0347">Helicase</keyword>
<dbReference type="InterPro" id="IPR001650">
    <property type="entry name" value="Helicase_C-like"/>
</dbReference>
<dbReference type="PANTHER" id="PTHR47961">
    <property type="entry name" value="DNA POLYMERASE THETA, PUTATIVE (AFU_ORTHOLOGUE AFUA_1G05260)-RELATED"/>
    <property type="match status" value="1"/>
</dbReference>
<evidence type="ECO:0000313" key="7">
    <source>
        <dbReference type="EMBL" id="QIB34609.1"/>
    </source>
</evidence>
<dbReference type="InterPro" id="IPR048772">
    <property type="entry name" value="Hel308-like_dom4"/>
</dbReference>
<accession>A0A6P1YMR7</accession>
<dbReference type="Gene3D" id="3.40.50.300">
    <property type="entry name" value="P-loop containing nucleotide triphosphate hydrolases"/>
    <property type="match status" value="2"/>
</dbReference>
<evidence type="ECO:0000259" key="6">
    <source>
        <dbReference type="PROSITE" id="PS51194"/>
    </source>
</evidence>
<dbReference type="InterPro" id="IPR011545">
    <property type="entry name" value="DEAD/DEAH_box_helicase_dom"/>
</dbReference>
<dbReference type="Pfam" id="PF00656">
    <property type="entry name" value="Peptidase_C14"/>
    <property type="match status" value="1"/>
</dbReference>
<dbReference type="InterPro" id="IPR050474">
    <property type="entry name" value="Hel308_SKI2-like"/>
</dbReference>